<feature type="domain" description="HTH luxR-type" evidence="3">
    <location>
        <begin position="866"/>
        <end position="931"/>
    </location>
</feature>
<dbReference type="InterPro" id="IPR011990">
    <property type="entry name" value="TPR-like_helical_dom_sf"/>
</dbReference>
<evidence type="ECO:0000259" key="3">
    <source>
        <dbReference type="PROSITE" id="PS50043"/>
    </source>
</evidence>
<dbReference type="InterPro" id="IPR000792">
    <property type="entry name" value="Tscrpt_reg_LuxR_C"/>
</dbReference>
<dbReference type="Proteomes" id="UP000294927">
    <property type="component" value="Unassembled WGS sequence"/>
</dbReference>
<dbReference type="InterPro" id="IPR036388">
    <property type="entry name" value="WH-like_DNA-bd_sf"/>
</dbReference>
<dbReference type="InterPro" id="IPR007111">
    <property type="entry name" value="NACHT_NTPase"/>
</dbReference>
<dbReference type="GO" id="GO:0004016">
    <property type="term" value="F:adenylate cyclase activity"/>
    <property type="evidence" value="ECO:0007669"/>
    <property type="project" value="TreeGrafter"/>
</dbReference>
<dbReference type="PROSITE" id="PS50837">
    <property type="entry name" value="NACHT"/>
    <property type="match status" value="1"/>
</dbReference>
<keyword evidence="1" id="KW-0547">Nucleotide-binding</keyword>
<dbReference type="InterPro" id="IPR041664">
    <property type="entry name" value="AAA_16"/>
</dbReference>
<keyword evidence="2" id="KW-0067">ATP-binding</keyword>
<evidence type="ECO:0000259" key="4">
    <source>
        <dbReference type="PROSITE" id="PS50837"/>
    </source>
</evidence>
<dbReference type="GO" id="GO:0006355">
    <property type="term" value="P:regulation of DNA-templated transcription"/>
    <property type="evidence" value="ECO:0007669"/>
    <property type="project" value="InterPro"/>
</dbReference>
<dbReference type="InterPro" id="IPR027417">
    <property type="entry name" value="P-loop_NTPase"/>
</dbReference>
<dbReference type="PROSITE" id="PS50043">
    <property type="entry name" value="HTH_LUXR_2"/>
    <property type="match status" value="1"/>
</dbReference>
<dbReference type="InterPro" id="IPR003593">
    <property type="entry name" value="AAA+_ATPase"/>
</dbReference>
<evidence type="ECO:0000313" key="6">
    <source>
        <dbReference type="Proteomes" id="UP000294927"/>
    </source>
</evidence>
<name>A0A4R7URB6_9PSEU</name>
<dbReference type="SMART" id="SM00382">
    <property type="entry name" value="AAA"/>
    <property type="match status" value="1"/>
</dbReference>
<dbReference type="PANTHER" id="PTHR16305">
    <property type="entry name" value="TESTICULAR SOLUBLE ADENYLYL CYCLASE"/>
    <property type="match status" value="1"/>
</dbReference>
<dbReference type="CDD" id="cd06170">
    <property type="entry name" value="LuxR_C_like"/>
    <property type="match status" value="1"/>
</dbReference>
<keyword evidence="6" id="KW-1185">Reference proteome</keyword>
<dbReference type="GO" id="GO:0003677">
    <property type="term" value="F:DNA binding"/>
    <property type="evidence" value="ECO:0007669"/>
    <property type="project" value="InterPro"/>
</dbReference>
<dbReference type="GO" id="GO:0005737">
    <property type="term" value="C:cytoplasm"/>
    <property type="evidence" value="ECO:0007669"/>
    <property type="project" value="TreeGrafter"/>
</dbReference>
<dbReference type="Pfam" id="PF13191">
    <property type="entry name" value="AAA_16"/>
    <property type="match status" value="1"/>
</dbReference>
<dbReference type="Pfam" id="PF00196">
    <property type="entry name" value="GerE"/>
    <property type="match status" value="1"/>
</dbReference>
<dbReference type="RefSeq" id="WP_133909323.1">
    <property type="nucleotide sequence ID" value="NZ_SOCP01000033.1"/>
</dbReference>
<evidence type="ECO:0000256" key="1">
    <source>
        <dbReference type="ARBA" id="ARBA00022741"/>
    </source>
</evidence>
<dbReference type="SUPFAM" id="SSF46894">
    <property type="entry name" value="C-terminal effector domain of the bipartite response regulators"/>
    <property type="match status" value="1"/>
</dbReference>
<dbReference type="SUPFAM" id="SSF48452">
    <property type="entry name" value="TPR-like"/>
    <property type="match status" value="1"/>
</dbReference>
<gene>
    <name evidence="5" type="ORF">CLV71_13329</name>
</gene>
<dbReference type="Gene3D" id="1.10.10.10">
    <property type="entry name" value="Winged helix-like DNA-binding domain superfamily/Winged helix DNA-binding domain"/>
    <property type="match status" value="1"/>
</dbReference>
<dbReference type="AlphaFoldDB" id="A0A4R7URB6"/>
<evidence type="ECO:0000256" key="2">
    <source>
        <dbReference type="ARBA" id="ARBA00022840"/>
    </source>
</evidence>
<accession>A0A4R7URB6</accession>
<dbReference type="OrthoDB" id="4500249at2"/>
<dbReference type="EMBL" id="SOCP01000033">
    <property type="protein sequence ID" value="TDV35933.1"/>
    <property type="molecule type" value="Genomic_DNA"/>
</dbReference>
<dbReference type="GO" id="GO:0005524">
    <property type="term" value="F:ATP binding"/>
    <property type="evidence" value="ECO:0007669"/>
    <property type="project" value="UniProtKB-KW"/>
</dbReference>
<dbReference type="SMART" id="SM00421">
    <property type="entry name" value="HTH_LUXR"/>
    <property type="match status" value="1"/>
</dbReference>
<dbReference type="SUPFAM" id="SSF52540">
    <property type="entry name" value="P-loop containing nucleoside triphosphate hydrolases"/>
    <property type="match status" value="1"/>
</dbReference>
<reference evidence="5 6" key="1">
    <citation type="submission" date="2019-03" db="EMBL/GenBank/DDBJ databases">
        <title>Genomic Encyclopedia of Archaeal and Bacterial Type Strains, Phase II (KMG-II): from individual species to whole genera.</title>
        <authorList>
            <person name="Goeker M."/>
        </authorList>
    </citation>
    <scope>NUCLEOTIDE SEQUENCE [LARGE SCALE GENOMIC DNA]</scope>
    <source>
        <strain evidence="5 6">DSM 45499</strain>
    </source>
</reference>
<sequence length="931" mass="98915">MARPGAELVGRRFELDTIDGALADVMAGSFRAVAIRGEPGVGKTLLLGELAERAGGHGLPVNRGRATEFEQNVPFGIFIDAFERLAATGAPPPELDLLTAASGGGQAELDRYRLFRGVRRLLEGQAGRRGAILVLDDLHWADPASLALTEYLLRRPPRGPVLVAVAHRVAQPPPGLADALVRLDSAAVQLAVEPLGEDDVAAMFPTQPHERRTLLHRATRGNPLYLRALAETDEETLTALARQAVDDRIVPERALLDVLGAELATLAPEPLLVAQAAAVAGDPADRDLVAYVTELPDESVAAAFDVLTRTGMTAPEGPRFRFRHPLVRAAAYWLSQPGWRVHAHGRIAHYLADRHGPLLVRAHHVERSARPGDEDAVATLAAAATATRHASPTMSARLARRALQLLSDRTEPADGVADELRILLARTLGLSGELGESRKLLHDVIQADGPHRTEAVAFCAVVYRLLGKLDEARALLTNELDRLPARGAPTAKTLLELAGVDLLCQDPAAVCRHAGEALAAAEGDHDTGLVPAAHAVLALGLLQCDESDSAGTHVDQAAWLVDAAPDAALLPELGTLGPLAWVELHLRHPERATRHIGRALELARGSGLAHTMPHLLIVDAYVRTRRGQLTEALASADEALDCAAVMNAGEAVAMAMAVRLRPTLWQHGPRAALGVAGRSGEDGRPGGGWWSGLAELGRAEVYLAAGDAQGCLAELAGESADGATASSRLALRAVASVACGLLDDGRRQAGEALRRAERSAGAHQLATAHHALARVRWAAEDPDAGTEAARTAVTRFAEAGSPVEEGIARQLLAELYASTGRLGAAREEFGRAKVLYAASAATWLSAELARDERRFAARAPRPRRSDENGLAALTTREREVVDLATAGLTNREIAERLYLSPKTVETHLSRAFAKLHVRSRVDLTRRVTGSG</sequence>
<dbReference type="InterPro" id="IPR016032">
    <property type="entry name" value="Sig_transdc_resp-reg_C-effctor"/>
</dbReference>
<dbReference type="PRINTS" id="PR00038">
    <property type="entry name" value="HTHLUXR"/>
</dbReference>
<dbReference type="Gene3D" id="1.25.40.10">
    <property type="entry name" value="Tetratricopeptide repeat domain"/>
    <property type="match status" value="1"/>
</dbReference>
<feature type="domain" description="NACHT" evidence="4">
    <location>
        <begin position="31"/>
        <end position="138"/>
    </location>
</feature>
<comment type="caution">
    <text evidence="5">The sequence shown here is derived from an EMBL/GenBank/DDBJ whole genome shotgun (WGS) entry which is preliminary data.</text>
</comment>
<protein>
    <submittedName>
        <fullName evidence="5">Regulatory LuxR family protein</fullName>
    </submittedName>
</protein>
<dbReference type="PROSITE" id="PS00622">
    <property type="entry name" value="HTH_LUXR_1"/>
    <property type="match status" value="1"/>
</dbReference>
<organism evidence="5 6">
    <name type="scientific">Actinophytocola oryzae</name>
    <dbReference type="NCBI Taxonomy" id="502181"/>
    <lineage>
        <taxon>Bacteria</taxon>
        <taxon>Bacillati</taxon>
        <taxon>Actinomycetota</taxon>
        <taxon>Actinomycetes</taxon>
        <taxon>Pseudonocardiales</taxon>
        <taxon>Pseudonocardiaceae</taxon>
    </lineage>
</organism>
<proteinExistence type="predicted"/>
<evidence type="ECO:0000313" key="5">
    <source>
        <dbReference type="EMBL" id="TDV35933.1"/>
    </source>
</evidence>
<dbReference type="PANTHER" id="PTHR16305:SF35">
    <property type="entry name" value="TRANSCRIPTIONAL ACTIVATOR DOMAIN"/>
    <property type="match status" value="1"/>
</dbReference>